<evidence type="ECO:0000259" key="3">
    <source>
        <dbReference type="PROSITE" id="PS50853"/>
    </source>
</evidence>
<keyword evidence="1 2" id="KW-0732">Signal</keyword>
<sequence>MKTSLQILLFSLLIFGQILHAQCDVSENFDTYVNNDIPTGWTVINTTGQTNNIYAKVQTSNQAPSPSKYLRMYNGSAISGDLIFVAPQVAGTSDGNHRVKFWLQGTSTSLLDLGTVDTNDNTATFELISSILLSNDWTYYEVTIPIGTNQYLAFRHNLGDPFDQINFDSICLQEIPTCLEVSNITLSNPSTTTIDLSWDESATDEDSWEYIVQEIGGIAPTQTTTGTAHTSTSTNPLVTVSSLTMDTEYEAYVRSNCGAGDYGEWIIAADTLRTDCGLITDNFCEDWDGIPENSVPFCWSVYDDPATSGYAHIDYEFSGYNKNMFELFFTSTTVVGDIVAISPNTSYAMDGNHRLSFTSGASTDAIDALEVGTINTAGDFVLITTITPTSDRDKQYFVSLPNNDHVKFAFRHGGVINKYVWINTVCVEDIPSCLEVTDVAATNVQFDSADISWNSSDSTEDTWEYIVQESSLPAPAPTINGTETTAMTVNVTLDQNTEYIAYVRAKCDTADYGAWISSEIFTTTCDGVVAEYSNSFEGLNEDGQEIKPCWSVFDTTSGDFRTYESQNNIVPSDGNLMLRMFFSSSSNTEGLILSTPETTDISTDKQIRLKMNKSASTTEGFNIIVGTMSDPLDPTTFVVLDDTTLNETNIIAETWTEFTVDFTNYNTSLNHSYIAFKPQHSGNGSNFKNVYMDEYKYEFKSDLGFNDEAITAAVLTASDDFMCNNAITGDFTGATQSAEFPCANPTYTDYNDIWYRFTPETSGRYAFGLDTLSGDDMSMYIFEGSSIDLNALSSACSSRYTALELEGGITYFVAVASPEALAQFSLCVYKYPEIPTNDEITNATVLLESVDRECNNIMEGYTGSATFSIDSACSPATQDVWYSFTPAETGEYTFRRRFVNGSGVTGVSVYSGTPGNLTALTTCASQRVLADLVQGEQYYVAVSTTQLSQPVYFTLCAYKSPPAPDNDVCDAPVEIIVGETFEENEIIATNISATVDLSVTPLPICGKLDFEINSRDVWFEVVVPNSGNFVIETRFQDDSLLADTAMETYTGNCGVDSLIPFEYEISPGVFTHCSDQFVIGGNQYAGMRFTDKQPGQIVHVRVWGWAAQFGDFKIAAYDDSPTCNYPTNIQVNDITETTALVTWDAPSPVPAGGYQYIVQSPSDIYPGSATGIQTNDTEVTLENLTPNTDYVVWVKSNCGANGSAWEASTAFTTEMELGVNDFGNEGFTYFPNPAKDILNVSYTTTIKNITVYSLTGKKVIFSVINATSGKINLSGLASGMYLIKAETDIELGVFKLFVE</sequence>
<dbReference type="SUPFAM" id="SSF49265">
    <property type="entry name" value="Fibronectin type III"/>
    <property type="match status" value="2"/>
</dbReference>
<name>A0A5J4G173_9FLAO</name>
<protein>
    <recommendedName>
        <fullName evidence="3">Fibronectin type-III domain-containing protein</fullName>
    </recommendedName>
</protein>
<dbReference type="Proteomes" id="UP000326994">
    <property type="component" value="Unassembled WGS sequence"/>
</dbReference>
<dbReference type="InterPro" id="IPR056600">
    <property type="entry name" value="GBD_T9SS_assoc"/>
</dbReference>
<dbReference type="Gene3D" id="2.60.120.200">
    <property type="match status" value="3"/>
</dbReference>
<gene>
    <name evidence="4" type="ORF">ULMS_16230</name>
</gene>
<dbReference type="Gene3D" id="2.60.40.10">
    <property type="entry name" value="Immunoglobulins"/>
    <property type="match status" value="3"/>
</dbReference>
<feature type="chain" id="PRO_5023896693" description="Fibronectin type-III domain-containing protein" evidence="2">
    <location>
        <begin position="22"/>
        <end position="1299"/>
    </location>
</feature>
<dbReference type="NCBIfam" id="TIGR04183">
    <property type="entry name" value="Por_Secre_tail"/>
    <property type="match status" value="1"/>
</dbReference>
<dbReference type="OrthoDB" id="1113525at2"/>
<reference evidence="4 5" key="1">
    <citation type="submission" date="2019-08" db="EMBL/GenBank/DDBJ databases">
        <title>Ulvibacter marinistellae sp. nov., isolated from a starfish, Patiria pectinifera.</title>
        <authorList>
            <person name="Kawano K."/>
            <person name="Ushijima N."/>
            <person name="Kihara M."/>
            <person name="Itoh H."/>
        </authorList>
    </citation>
    <scope>NUCLEOTIDE SEQUENCE [LARGE SCALE GENOMIC DNA]</scope>
    <source>
        <strain evidence="4 5">KK4</strain>
    </source>
</reference>
<dbReference type="PROSITE" id="PS50853">
    <property type="entry name" value="FN3"/>
    <property type="match status" value="3"/>
</dbReference>
<evidence type="ECO:0000256" key="2">
    <source>
        <dbReference type="SAM" id="SignalP"/>
    </source>
</evidence>
<organism evidence="4 5">
    <name type="scientific">Patiriisocius marinistellae</name>
    <dbReference type="NCBI Taxonomy" id="2494560"/>
    <lineage>
        <taxon>Bacteria</taxon>
        <taxon>Pseudomonadati</taxon>
        <taxon>Bacteroidota</taxon>
        <taxon>Flavobacteriia</taxon>
        <taxon>Flavobacteriales</taxon>
        <taxon>Flavobacteriaceae</taxon>
        <taxon>Patiriisocius</taxon>
    </lineage>
</organism>
<accession>A0A5J4G173</accession>
<dbReference type="CDD" id="cd00063">
    <property type="entry name" value="FN3"/>
    <property type="match status" value="1"/>
</dbReference>
<evidence type="ECO:0000256" key="1">
    <source>
        <dbReference type="ARBA" id="ARBA00022729"/>
    </source>
</evidence>
<feature type="signal peptide" evidence="2">
    <location>
        <begin position="1"/>
        <end position="21"/>
    </location>
</feature>
<proteinExistence type="predicted"/>
<keyword evidence="5" id="KW-1185">Reference proteome</keyword>
<dbReference type="InterPro" id="IPR003961">
    <property type="entry name" value="FN3_dom"/>
</dbReference>
<dbReference type="EMBL" id="BKCF01000002">
    <property type="protein sequence ID" value="GEQ86115.1"/>
    <property type="molecule type" value="Genomic_DNA"/>
</dbReference>
<dbReference type="Pfam" id="PF23759">
    <property type="entry name" value="GBD_T9SS_assoc"/>
    <property type="match status" value="2"/>
</dbReference>
<feature type="domain" description="Fibronectin type-III" evidence="3">
    <location>
        <begin position="1125"/>
        <end position="1216"/>
    </location>
</feature>
<dbReference type="SMART" id="SM00060">
    <property type="entry name" value="FN3"/>
    <property type="match status" value="3"/>
</dbReference>
<comment type="caution">
    <text evidence="4">The sequence shown here is derived from an EMBL/GenBank/DDBJ whole genome shotgun (WGS) entry which is preliminary data.</text>
</comment>
<evidence type="ECO:0000313" key="5">
    <source>
        <dbReference type="Proteomes" id="UP000326994"/>
    </source>
</evidence>
<dbReference type="InterPro" id="IPR026444">
    <property type="entry name" value="Secre_tail"/>
</dbReference>
<evidence type="ECO:0000313" key="4">
    <source>
        <dbReference type="EMBL" id="GEQ86115.1"/>
    </source>
</evidence>
<feature type="domain" description="Fibronectin type-III" evidence="3">
    <location>
        <begin position="435"/>
        <end position="527"/>
    </location>
</feature>
<dbReference type="InterPro" id="IPR036116">
    <property type="entry name" value="FN3_sf"/>
</dbReference>
<dbReference type="Pfam" id="PF18962">
    <property type="entry name" value="Por_Secre_tail"/>
    <property type="match status" value="1"/>
</dbReference>
<dbReference type="InterPro" id="IPR013783">
    <property type="entry name" value="Ig-like_fold"/>
</dbReference>
<feature type="domain" description="Fibronectin type-III" evidence="3">
    <location>
        <begin position="180"/>
        <end position="277"/>
    </location>
</feature>
<dbReference type="RefSeq" id="WP_151894044.1">
    <property type="nucleotide sequence ID" value="NZ_BKCF01000002.1"/>
</dbReference>
<dbReference type="Pfam" id="PF00041">
    <property type="entry name" value="fn3"/>
    <property type="match status" value="2"/>
</dbReference>